<proteinExistence type="predicted"/>
<evidence type="ECO:0000259" key="2">
    <source>
        <dbReference type="PROSITE" id="PS50853"/>
    </source>
</evidence>
<name>A0A143HNS0_MICTH</name>
<dbReference type="EMBL" id="CP014864">
    <property type="protein sequence ID" value="AMX03080.1"/>
    <property type="molecule type" value="Genomic_DNA"/>
</dbReference>
<dbReference type="Proteomes" id="UP000076077">
    <property type="component" value="Chromosome"/>
</dbReference>
<dbReference type="PANTHER" id="PTHR31513:SF2">
    <property type="entry name" value="MRAZ"/>
    <property type="match status" value="1"/>
</dbReference>
<dbReference type="PANTHER" id="PTHR31513">
    <property type="entry name" value="EPHRIN TYPE-B RECEPTOR"/>
    <property type="match status" value="1"/>
</dbReference>
<accession>A0A143HNS0</accession>
<reference evidence="4" key="1">
    <citation type="submission" date="2016-03" db="EMBL/GenBank/DDBJ databases">
        <authorList>
            <person name="Lee Y.-S."/>
            <person name="Choi Y.-L."/>
        </authorList>
    </citation>
    <scope>NUCLEOTIDE SEQUENCE [LARGE SCALE GENOMIC DNA]</scope>
    <source>
        <strain evidence="4">DAU221</strain>
    </source>
</reference>
<keyword evidence="4" id="KW-1185">Reference proteome</keyword>
<feature type="region of interest" description="Disordered" evidence="1">
    <location>
        <begin position="417"/>
        <end position="441"/>
    </location>
</feature>
<dbReference type="CDD" id="cd00063">
    <property type="entry name" value="FN3"/>
    <property type="match status" value="3"/>
</dbReference>
<feature type="domain" description="Fibronectin type-III" evidence="2">
    <location>
        <begin position="1908"/>
        <end position="2014"/>
    </location>
</feature>
<gene>
    <name evidence="3" type="ORF">A3224_11335</name>
</gene>
<dbReference type="Pfam" id="PF17957">
    <property type="entry name" value="Big_7"/>
    <property type="match status" value="1"/>
</dbReference>
<dbReference type="InterPro" id="IPR036116">
    <property type="entry name" value="FN3_sf"/>
</dbReference>
<dbReference type="STRING" id="252514.A3224_11335"/>
<dbReference type="PROSITE" id="PS50853">
    <property type="entry name" value="FN3"/>
    <property type="match status" value="3"/>
</dbReference>
<organism evidence="3 4">
    <name type="scientific">Microbulbifer thermotolerans</name>
    <dbReference type="NCBI Taxonomy" id="252514"/>
    <lineage>
        <taxon>Bacteria</taxon>
        <taxon>Pseudomonadati</taxon>
        <taxon>Pseudomonadota</taxon>
        <taxon>Gammaproteobacteria</taxon>
        <taxon>Cellvibrionales</taxon>
        <taxon>Microbulbiferaceae</taxon>
        <taxon>Microbulbifer</taxon>
    </lineage>
</organism>
<evidence type="ECO:0000256" key="1">
    <source>
        <dbReference type="SAM" id="MobiDB-lite"/>
    </source>
</evidence>
<feature type="domain" description="Fibronectin type-III" evidence="2">
    <location>
        <begin position="2110"/>
        <end position="2210"/>
    </location>
</feature>
<dbReference type="Pfam" id="PF00041">
    <property type="entry name" value="fn3"/>
    <property type="match status" value="1"/>
</dbReference>
<dbReference type="SUPFAM" id="SSF49265">
    <property type="entry name" value="Fibronectin type III"/>
    <property type="match status" value="3"/>
</dbReference>
<feature type="domain" description="Fibronectin type-III" evidence="2">
    <location>
        <begin position="2412"/>
        <end position="2510"/>
    </location>
</feature>
<sequence>MSAKGDFTVANNNLVVDGYTLELPQDYSFDSISVKNNGKITTPAASGTFTSGITLTANDFYISSNSYIDVSSKGRLPEEGEHWKSGGSYGGLGGADPTPGTVAPIFGSMEAPVDFGVGGYGIDASVQGSRGGGAIKLVATNKFEVYGDILANGGFQREVGGGSGGSIWIEAKELIGGNGTLIEASGGRGYLAATGGGGRIAIYYDSLTGFNPENSVFARAGYNYSWATGYGSQGTVYLYDRSLPSNNARLQFINRGTSTAYAPYHLSGEVDIPIYFEDLRVILEEGVTLSAPLTFKETSVIVSENINLSVPITFINSEVVLKEGVHLGSTISGNGYNSVYIKAEGDFTTADNNLVVDGYTLELPQDYSFDSITIKNSGKITTPEASDTFTSDITLTANNFYISSNSYIDVSDKGRLPEEGEHWKSGGSYGGLGGADPTPGTVAPTFGSMEAPVDFGVGGYGIDASVQGSRGGGAIKLVATNKFEVYGDILANGGFQREVGGGSGGSIWIEAKELIGGNGTLIEASGGRGYLAATGGGGRIAIYYDSLTGFNPENSVFARAGYNYSWATGYGSQGTVYLYDRSLPSNNAKLQIINRGTSTAYEPYQLSGQVDIPIYFEDLRIIIDESVNLSTPLSFKDAVVTLKDGVHLGSAISGNGYGSVYVKAEGDFTVANNNLVVDGYTLELPQDYSFDSITVKNSGKITTPAASGTFTSGITLTANDFYISSNSYIDVSSKGRLPEEGEHWKSGGSYGGLGGVDPTTGTVASTFGSVEAPVDFGMGGYGADATVQGSRGGGAIKLIASNKFEVYGDILANGEYLRDVGAGSGGSIWIEAKELIGGSGTWIEASGGRGYLAGTGGGGRIAIYYDSLTGFNPVDCIFARAGYNYSNATAYGGPGTVYLYDRSLPSNNAKLQIINRGTSTAYEPYQLSGQVDIPIYFEDLRIIIDESVNLSTPLSFKDAVVTLKDGVHLGSAISGNGYGSVYVKAEGDFTVANNNLVVDGYTLELPQDYSFDSITVKNSGKITTPAASGTFTSGITLTANDFYISSNSYIDVSSKGRLPEEGEHWKSGGSYGGLGGVDPTTGTVASTFGSVEAPVDFGMGGYGADATVQGSRGGGAIKLIASNKFEVYGDILANGEYLRDVGAGSGGSIWVEAKELIGSSGTLIEASGGRGYYAGTGGGGRIAIYYDSLTGFDPAARVFALAGNNYAGATAYGGPGTVYLYDRSLPSNNAKLQIINRGTSTAYEPYRLSGEVGIPVYFSSVQAVIEKGAYLAAPISGSSYSKAYVKAEGDFTVANNNLVVDGYTLELPQDYSFDSITVKNSGKITTPAASDIFTSGITLSATDFYISSNSYIDVSGKGYLPSEEVSYQSGGSYGGLGGVLADGTTNAVYGSAVAPMDFGTGGRYQDDSQPGSRGGGAIKLVADRLEHYGYIDANGYGSSSYKGGGSGGSIWLDIGELVVGGNGYIRANGGYGINAGAGGGGRVAIYYESLTGLNTSRVEANDGGSNSSGVDGEDGSVHIAEKTAAPRVRAVSPSGYHNAPISSVVVQFNIGIDNESLDINDFELTDSVGNFIAITSVTSLDDIRYQIDFAQPLGEGVYTFSVGPDIFGTNGLGMDQDQDGVEQEPEDDRFSVPIVVDITKPAPLTLDQPLAPEINNSNSRWITLSGNREDDTAILVNGSEIVPSGSGRWSGRYYLPEGESTIEVVARDLSGNLSEPVFLIFNVDSNAPNITAADPIGSLNLAPPYITLVVIEEGSGIDLQNSDITVKRNGVVLAGALALFEGQIQFTPDAPFLDGDYEIVAQVADKLGNLSAKRTYHFTLDYTPPAPATLNDYPPVTTVNAHVFSGTKEAGSAVLVNGSLAVVASADTTWSTQVALSSGDNTIAFVVRDAAGNESEPTLAQIRYDNNPPGPVALVIDPNGSGSDLLLNWSSYDEFANGNDIGEYRIYQSASSFTDIAGKTPVAVVPQGTKQFRVEGLPRDTQAHFAVVAYDTQGLFNPAVTSTGAVPVDVAAPDEISNLIVIPGTDRLQLSWNPSANSAGDLAGYKVVFAGDLSGRVDDIPLASLSDSQAPVEHLVEDLSPATSYPLRVYAYDESGNASVGIEDAGTTLLPNPTTVTAVPKSSKIEISWSSVAPYELLKNYAVYVEDKSFNSIVGLQPKAVRSKGAADSEHSWSLAGLKNGTTYYVAVTAVNISGGSDPVVTPVAVTPVEDTDGPVIHAAQYQQIAELLDLTLAPTLSEDGSFKITAEDESGVSRIEFYLDGTLLGTAYTASSGAFGRNIVLLDLSDGEHVLTVKAYDVWENVTIAQYSFTVALAPPPAPQITSPSDGWVTNKPSVIVYGKAEKQTQVQVYRNGVAEGSVAAVDSYGNFQVEISLEEGENQISAAAAYPQRSGFGEPSATRTIVLNTSIPDAPTNLTAIERELGQISLSWNAANSDDIDNQTAGYNVYRLASPFTSVQEAQQLNNQLLNETKFTDLPSVDGNYFYAVTTVNKVGTESSLSNLVEATADSEGPHALEVRYHSNGLVDSASGHYAPGTVEVVVQFDEPLRNKPYFAIVPEGGVPIAVDLSKDYSDDTLYTGSFIIEPDSISGTAYAVMSAHDNVGNRGTVIEQGATLLIDAQGPEVTALTLNPGEPLKVDEVSGLQVEVVLQLNDEVKQGEMPTLVPLLDNLEVPGYESGITLVRDVQSIEGSSLWVGSFALPTSAGRDVDGNPTVANLSFSYQALDDLDNIGNKIRVPNSFQVYQGDLPPLDIPQNLKATALPGGKVALTWDAVEGARYVLYRKAEGDAEFVEILRLSETETQDVLPDDGNYFYAIASERRNNNQVAVSAMSEPVAVSADSIPPAAPSELALELNGAGIVATWQAPLQDADGNDEAVDKLTYNLYRLNLAEGETATAETLREIEPLQIGIPDTIALDAKPSESEHVYVVTALDEAGNESVPSNTVYLNFGLLPVSDLSISVSAEGNPQLQWNHSGTAIAGYRVYVGESDDLQEITDALIPHGGNTTVFVDTGYSAGAQGVMTERRYTVIAEDEKGATSIGHNLLLPALSVEVIEPESGDAVVKRGVMNEVRFRVQNRGSSDISGIKLFATVNDGGVAREHQSASFSVAAGGLVEVPIVIGGYEKLDTLSNIQLRLEQSPLPGETVFIHAEDEILVGDAALRLGLETDTVYRGGLGKVRFTMENTSLVETEVLMARRNGRDPSDEVRIRIEDADGNLLASQPVQQFTGDVITVASGETVARLQPGETFVSDWIEVPIPQAAPDQVTVALEIDRFRYHTGKPTQVLIEGNGTRIQASLQETAYYGEVTEVTPGLIYSDGEVVTISGRAMDRTSDSPVGNVPLTLVMELRGFERQVSVITDADGNFFYEFDPQGQSGTWRISVIHPDSLARPNQGEFAVLTSEVSPPQITLHIPRNYTQVIPININAGYGSELTDVRLVSVAEPGTEQLQIPQGLHLDLGSVIALSPQQKGVINLSFSGDNLAPESGSLYFQVLANVNGVAQVLEDIALEYRLSESQPVIKATPAFIDTGVALGGSTTETFTLKNTGFDVLRNATLSLVDSAQNPAPTWVRLDGTANLGDMDIGASRDISVTFSPDNTVEQGNYEFRLLVEGDGGHSFTVQMFVAVVTSEIGDVFFHISDIYTATLGEDNQLIPGLAGAKIELQNEQVLSETRTISSDANGEALLKDLPAGRYAYRVSAFDHESVSGRLWIRPGATVAEEVFLMNRIVTVEWQVNEINLEDRYEIKLEATFETNVPVAVVMLDPISVTLPDMKKGDVFTGELSLTNYGLIRADEVQGLLPSGNDVVSFEFLAEVPETLEAGEVVYIPYRITALRDFNPSEEGAASGAGCGSHSFKYKVSYQSQCANGQVVPGGTSTYWSTASYGSCGGAGGGSGGGYYFGGGGGSGASYGSGYTPISKDETLRCEPDPSCDECNKYNTAAQ</sequence>
<dbReference type="InterPro" id="IPR003961">
    <property type="entry name" value="FN3_dom"/>
</dbReference>
<dbReference type="InterPro" id="IPR013783">
    <property type="entry name" value="Ig-like_fold"/>
</dbReference>
<dbReference type="Gene3D" id="2.60.40.10">
    <property type="entry name" value="Immunoglobulins"/>
    <property type="match status" value="12"/>
</dbReference>
<dbReference type="SMART" id="SM00060">
    <property type="entry name" value="FN3"/>
    <property type="match status" value="6"/>
</dbReference>
<protein>
    <recommendedName>
        <fullName evidence="2">Fibronectin type-III domain-containing protein</fullName>
    </recommendedName>
</protein>
<evidence type="ECO:0000313" key="4">
    <source>
        <dbReference type="Proteomes" id="UP000076077"/>
    </source>
</evidence>
<dbReference type="KEGG" id="mthd:A3224_11335"/>
<evidence type="ECO:0000313" key="3">
    <source>
        <dbReference type="EMBL" id="AMX03080.1"/>
    </source>
</evidence>